<reference evidence="1 2" key="1">
    <citation type="journal article" date="2018" name="J. Microbiol.">
        <title>Baekduia soli gen. nov., sp. nov., a novel bacterium isolated from the soil of Baekdu Mountain and proposal of a novel family name, Baekduiaceae fam. nov.</title>
        <authorList>
            <person name="An D.S."/>
            <person name="Siddiqi M.Z."/>
            <person name="Kim K.H."/>
            <person name="Yu H.S."/>
            <person name="Im W.T."/>
        </authorList>
    </citation>
    <scope>NUCLEOTIDE SEQUENCE [LARGE SCALE GENOMIC DNA]</scope>
    <source>
        <strain evidence="1 2">BR7-21</strain>
    </source>
</reference>
<dbReference type="OrthoDB" id="5244887at2"/>
<keyword evidence="2" id="KW-1185">Reference proteome</keyword>
<sequence>MARALPTLDEPDLEIALLRKSVGSLTAGRLSCRDCGRTPLVGERMYRFKRHGSVCALCRPLRDAEPDAVELVRHFERGHTVRRIVPSAA</sequence>
<protein>
    <submittedName>
        <fullName evidence="1">Uncharacterized protein</fullName>
    </submittedName>
</protein>
<dbReference type="EMBL" id="CP042430">
    <property type="protein sequence ID" value="QEC50022.1"/>
    <property type="molecule type" value="Genomic_DNA"/>
</dbReference>
<accession>A0A5B8UBJ4</accession>
<organism evidence="1 2">
    <name type="scientific">Baekduia soli</name>
    <dbReference type="NCBI Taxonomy" id="496014"/>
    <lineage>
        <taxon>Bacteria</taxon>
        <taxon>Bacillati</taxon>
        <taxon>Actinomycetota</taxon>
        <taxon>Thermoleophilia</taxon>
        <taxon>Solirubrobacterales</taxon>
        <taxon>Baekduiaceae</taxon>
        <taxon>Baekduia</taxon>
    </lineage>
</organism>
<dbReference type="Proteomes" id="UP000321805">
    <property type="component" value="Chromosome"/>
</dbReference>
<proteinExistence type="predicted"/>
<evidence type="ECO:0000313" key="1">
    <source>
        <dbReference type="EMBL" id="QEC50022.1"/>
    </source>
</evidence>
<dbReference type="AlphaFoldDB" id="A0A5B8UBJ4"/>
<name>A0A5B8UBJ4_9ACTN</name>
<gene>
    <name evidence="1" type="ORF">FSW04_22250</name>
</gene>
<evidence type="ECO:0000313" key="2">
    <source>
        <dbReference type="Proteomes" id="UP000321805"/>
    </source>
</evidence>
<dbReference type="KEGG" id="bsol:FSW04_22250"/>
<dbReference type="RefSeq" id="WP_146922387.1">
    <property type="nucleotide sequence ID" value="NZ_CP042430.1"/>
</dbReference>